<dbReference type="AlphaFoldDB" id="A0A409YQL2"/>
<evidence type="ECO:0000313" key="2">
    <source>
        <dbReference type="EMBL" id="PPR05279.1"/>
    </source>
</evidence>
<organism evidence="2 3">
    <name type="scientific">Panaeolus cyanescens</name>
    <dbReference type="NCBI Taxonomy" id="181874"/>
    <lineage>
        <taxon>Eukaryota</taxon>
        <taxon>Fungi</taxon>
        <taxon>Dikarya</taxon>
        <taxon>Basidiomycota</taxon>
        <taxon>Agaricomycotina</taxon>
        <taxon>Agaricomycetes</taxon>
        <taxon>Agaricomycetidae</taxon>
        <taxon>Agaricales</taxon>
        <taxon>Agaricineae</taxon>
        <taxon>Galeropsidaceae</taxon>
        <taxon>Panaeolus</taxon>
    </lineage>
</organism>
<name>A0A409YQL2_9AGAR</name>
<reference evidence="2 3" key="1">
    <citation type="journal article" date="2018" name="Evol. Lett.">
        <title>Horizontal gene cluster transfer increased hallucinogenic mushroom diversity.</title>
        <authorList>
            <person name="Reynolds H.T."/>
            <person name="Vijayakumar V."/>
            <person name="Gluck-Thaler E."/>
            <person name="Korotkin H.B."/>
            <person name="Matheny P.B."/>
            <person name="Slot J.C."/>
        </authorList>
    </citation>
    <scope>NUCLEOTIDE SEQUENCE [LARGE SCALE GENOMIC DNA]</scope>
    <source>
        <strain evidence="2 3">2629</strain>
    </source>
</reference>
<gene>
    <name evidence="2" type="ORF">CVT24_007887</name>
</gene>
<protein>
    <submittedName>
        <fullName evidence="2">Uncharacterized protein</fullName>
    </submittedName>
</protein>
<dbReference type="EMBL" id="NHTK01000825">
    <property type="protein sequence ID" value="PPR05279.1"/>
    <property type="molecule type" value="Genomic_DNA"/>
</dbReference>
<dbReference type="STRING" id="181874.A0A409YQL2"/>
<feature type="compositionally biased region" description="Acidic residues" evidence="1">
    <location>
        <begin position="267"/>
        <end position="288"/>
    </location>
</feature>
<evidence type="ECO:0000256" key="1">
    <source>
        <dbReference type="SAM" id="MobiDB-lite"/>
    </source>
</evidence>
<dbReference type="OrthoDB" id="3183767at2759"/>
<proteinExistence type="predicted"/>
<sequence>LKDLAVQDFIVNLKSHLLARILGTVNEDTTFTPQQLSCLELVQDSLYEHSILRVNYTTYDVRRSQDSINPRTHSDIITLSCNDDPTHPFSYAHVIRSYHADVIYTSNDGFKISKPRRMEFLKPRRMEFLWVRWYELDPGHLGGWDTQRLHRLRFVPHNTSSAAFGFLDPDCVIRGIHLLPAFAHGTTSEYLPCESVARNEETKLAIGNKDYCYYYINMFVDLFRPPYMNLTLVGEGSEDTQAARDTEMAEDEVLFDGIDTDIDLEGEEGEEAEFDSEEEQGDLEEEDDMHPAGAAGRLQEDADGFMGHSSRGYEDEYGRLGYAAY</sequence>
<comment type="caution">
    <text evidence="2">The sequence shown here is derived from an EMBL/GenBank/DDBJ whole genome shotgun (WGS) entry which is preliminary data.</text>
</comment>
<feature type="non-terminal residue" evidence="2">
    <location>
        <position position="1"/>
    </location>
</feature>
<evidence type="ECO:0000313" key="3">
    <source>
        <dbReference type="Proteomes" id="UP000284842"/>
    </source>
</evidence>
<keyword evidence="3" id="KW-1185">Reference proteome</keyword>
<accession>A0A409YQL2</accession>
<dbReference type="Proteomes" id="UP000284842">
    <property type="component" value="Unassembled WGS sequence"/>
</dbReference>
<dbReference type="InParanoid" id="A0A409YQL2"/>
<feature type="region of interest" description="Disordered" evidence="1">
    <location>
        <begin position="267"/>
        <end position="310"/>
    </location>
</feature>